<evidence type="ECO:0000256" key="1">
    <source>
        <dbReference type="ARBA" id="ARBA00022737"/>
    </source>
</evidence>
<proteinExistence type="predicted"/>
<dbReference type="Pfam" id="PF13857">
    <property type="entry name" value="Ank_5"/>
    <property type="match status" value="1"/>
</dbReference>
<gene>
    <name evidence="4" type="ORF">D187_009051</name>
</gene>
<dbReference type="PANTHER" id="PTHR24141">
    <property type="entry name" value="2-5A-DEPENDENT RIBONUCLEASE"/>
    <property type="match status" value="1"/>
</dbReference>
<dbReference type="Gene3D" id="1.25.40.20">
    <property type="entry name" value="Ankyrin repeat-containing domain"/>
    <property type="match status" value="2"/>
</dbReference>
<dbReference type="SMART" id="SM00248">
    <property type="entry name" value="ANK"/>
    <property type="match status" value="3"/>
</dbReference>
<dbReference type="EMBL" id="ANAH02000071">
    <property type="protein sequence ID" value="EPX55440.1"/>
    <property type="molecule type" value="Genomic_DNA"/>
</dbReference>
<sequence>MKPNADATQALLSLCEDKKRWNQELNAAAVRKLVAEGADVNARGQYGLTPLHLTVRAPYTKTEPLPGVDVVRALIEAGGDVNARDDHARTPLLQAVPNEDDATHERRALELFQVLRAAGAKVPSDVKDGRAGAFAWTCPSIYTELLDAGAAIDVRDDNQQTPLHRAAARGRAPIVEILLARGAEVNAIDGLGRTPLGVALREQKKPWVKANNRTAGFNAVAKVLERAGGKPSVHYERRDDPFAPFPVDGAAVRAALSKHGKFRFEFEVDSAQEVATGLHSYGEPAESLARLTALRDVLGVPPNSLRLAGPLTLKSAFFHHGDLEVGGDLHIHRPFAVTGNLLVHGVVNDNGNDSLVNVLGDVKCHALYTDGEFSVAGDIEARDVVLGYYNDHILTASTIKARVVIEDEHSTDASVEAEHHFDLDTYSQGYGEGVPEQLRELFVDEVLRVEDEEARLDNGALFDRIRKGLPVFRK</sequence>
<evidence type="ECO:0000256" key="2">
    <source>
        <dbReference type="ARBA" id="ARBA00023043"/>
    </source>
</evidence>
<dbReference type="SUPFAM" id="SSF48403">
    <property type="entry name" value="Ankyrin repeat"/>
    <property type="match status" value="1"/>
</dbReference>
<dbReference type="GO" id="GO:0006396">
    <property type="term" value="P:RNA processing"/>
    <property type="evidence" value="ECO:0007669"/>
    <property type="project" value="TreeGrafter"/>
</dbReference>
<accession>S9NTH0</accession>
<keyword evidence="2 3" id="KW-0040">ANK repeat</keyword>
<dbReference type="Proteomes" id="UP000011682">
    <property type="component" value="Unassembled WGS sequence"/>
</dbReference>
<dbReference type="InterPro" id="IPR002110">
    <property type="entry name" value="Ankyrin_rpt"/>
</dbReference>
<dbReference type="GO" id="GO:0003723">
    <property type="term" value="F:RNA binding"/>
    <property type="evidence" value="ECO:0007669"/>
    <property type="project" value="TreeGrafter"/>
</dbReference>
<evidence type="ECO:0000313" key="4">
    <source>
        <dbReference type="EMBL" id="EPX55440.1"/>
    </source>
</evidence>
<evidence type="ECO:0000256" key="3">
    <source>
        <dbReference type="PROSITE-ProRule" id="PRU00023"/>
    </source>
</evidence>
<keyword evidence="5" id="KW-1185">Reference proteome</keyword>
<dbReference type="PROSITE" id="PS50088">
    <property type="entry name" value="ANK_REPEAT"/>
    <property type="match status" value="2"/>
</dbReference>
<dbReference type="PANTHER" id="PTHR24141:SF1">
    <property type="entry name" value="2-5A-DEPENDENT RIBONUCLEASE"/>
    <property type="match status" value="1"/>
</dbReference>
<dbReference type="GO" id="GO:0004540">
    <property type="term" value="F:RNA nuclease activity"/>
    <property type="evidence" value="ECO:0007669"/>
    <property type="project" value="TreeGrafter"/>
</dbReference>
<comment type="caution">
    <text evidence="4">The sequence shown here is derived from an EMBL/GenBank/DDBJ whole genome shotgun (WGS) entry which is preliminary data.</text>
</comment>
<dbReference type="Pfam" id="PF00023">
    <property type="entry name" value="Ank"/>
    <property type="match status" value="1"/>
</dbReference>
<reference evidence="4" key="1">
    <citation type="submission" date="2013-05" db="EMBL/GenBank/DDBJ databases">
        <title>Genome assembly of Cystobacter fuscus DSM 2262.</title>
        <authorList>
            <person name="Sharma G."/>
            <person name="Khatri I."/>
            <person name="Kaur C."/>
            <person name="Mayilraj S."/>
            <person name="Subramanian S."/>
        </authorList>
    </citation>
    <scope>NUCLEOTIDE SEQUENCE [LARGE SCALE GENOMIC DNA]</scope>
    <source>
        <strain evidence="4">DSM 2262</strain>
    </source>
</reference>
<evidence type="ECO:0000313" key="5">
    <source>
        <dbReference type="Proteomes" id="UP000011682"/>
    </source>
</evidence>
<dbReference type="PROSITE" id="PS50297">
    <property type="entry name" value="ANK_REP_REGION"/>
    <property type="match status" value="2"/>
</dbReference>
<feature type="repeat" description="ANK" evidence="3">
    <location>
        <begin position="158"/>
        <end position="190"/>
    </location>
</feature>
<keyword evidence="1" id="KW-0677">Repeat</keyword>
<dbReference type="AlphaFoldDB" id="S9NTH0"/>
<dbReference type="InterPro" id="IPR036770">
    <property type="entry name" value="Ankyrin_rpt-contain_sf"/>
</dbReference>
<dbReference type="eggNOG" id="COG0666">
    <property type="taxonomic scope" value="Bacteria"/>
</dbReference>
<name>S9NTH0_CYSF2</name>
<organism evidence="4 5">
    <name type="scientific">Cystobacter fuscus (strain ATCC 25194 / DSM 2262 / NBRC 100088 / M29)</name>
    <dbReference type="NCBI Taxonomy" id="1242864"/>
    <lineage>
        <taxon>Bacteria</taxon>
        <taxon>Pseudomonadati</taxon>
        <taxon>Myxococcota</taxon>
        <taxon>Myxococcia</taxon>
        <taxon>Myxococcales</taxon>
        <taxon>Cystobacterineae</taxon>
        <taxon>Archangiaceae</taxon>
        <taxon>Cystobacter</taxon>
    </lineage>
</organism>
<protein>
    <submittedName>
        <fullName evidence="4">Ankyrin repeat protein</fullName>
    </submittedName>
</protein>
<feature type="repeat" description="ANK" evidence="3">
    <location>
        <begin position="46"/>
        <end position="86"/>
    </location>
</feature>